<dbReference type="EMBL" id="QGKW02001660">
    <property type="protein sequence ID" value="KAF2582238.1"/>
    <property type="molecule type" value="Genomic_DNA"/>
</dbReference>
<reference evidence="1" key="1">
    <citation type="submission" date="2019-12" db="EMBL/GenBank/DDBJ databases">
        <title>Genome sequencing and annotation of Brassica cretica.</title>
        <authorList>
            <person name="Studholme D.J."/>
            <person name="Sarris P.F."/>
        </authorList>
    </citation>
    <scope>NUCLEOTIDE SEQUENCE</scope>
    <source>
        <strain evidence="1">PFS-001/15</strain>
        <tissue evidence="1">Leaf</tissue>
    </source>
</reference>
<accession>A0A8S9JK47</accession>
<sequence length="113" mass="11879">MYPPSLSFLLRGSGSVGLSPPVLTEAIGKPRVSPLRSERNVAVRLATEDLSSSSSRDDSHGALRVFILLPFCNFSSLLSSRSLGVQSTSPPNLLRPSPDRVAGWGAAVITACA</sequence>
<comment type="caution">
    <text evidence="1">The sequence shown here is derived from an EMBL/GenBank/DDBJ whole genome shotgun (WGS) entry which is preliminary data.</text>
</comment>
<evidence type="ECO:0000313" key="1">
    <source>
        <dbReference type="EMBL" id="KAF2582238.1"/>
    </source>
</evidence>
<evidence type="ECO:0000313" key="2">
    <source>
        <dbReference type="Proteomes" id="UP000712281"/>
    </source>
</evidence>
<protein>
    <submittedName>
        <fullName evidence="1">Uncharacterized protein</fullName>
    </submittedName>
</protein>
<dbReference type="AlphaFoldDB" id="A0A8S9JK47"/>
<organism evidence="1 2">
    <name type="scientific">Brassica cretica</name>
    <name type="common">Mustard</name>
    <dbReference type="NCBI Taxonomy" id="69181"/>
    <lineage>
        <taxon>Eukaryota</taxon>
        <taxon>Viridiplantae</taxon>
        <taxon>Streptophyta</taxon>
        <taxon>Embryophyta</taxon>
        <taxon>Tracheophyta</taxon>
        <taxon>Spermatophyta</taxon>
        <taxon>Magnoliopsida</taxon>
        <taxon>eudicotyledons</taxon>
        <taxon>Gunneridae</taxon>
        <taxon>Pentapetalae</taxon>
        <taxon>rosids</taxon>
        <taxon>malvids</taxon>
        <taxon>Brassicales</taxon>
        <taxon>Brassicaceae</taxon>
        <taxon>Brassiceae</taxon>
        <taxon>Brassica</taxon>
    </lineage>
</organism>
<proteinExistence type="predicted"/>
<dbReference type="Proteomes" id="UP000712281">
    <property type="component" value="Unassembled WGS sequence"/>
</dbReference>
<name>A0A8S9JK47_BRACR</name>
<gene>
    <name evidence="1" type="ORF">F2Q68_00003143</name>
</gene>